<proteinExistence type="predicted"/>
<feature type="domain" description="N-acetyltransferase" evidence="1">
    <location>
        <begin position="15"/>
        <end position="176"/>
    </location>
</feature>
<dbReference type="Pfam" id="PF13302">
    <property type="entry name" value="Acetyltransf_3"/>
    <property type="match status" value="1"/>
</dbReference>
<dbReference type="PANTHER" id="PTHR43441:SF10">
    <property type="entry name" value="ACETYLTRANSFERASE"/>
    <property type="match status" value="1"/>
</dbReference>
<evidence type="ECO:0000313" key="3">
    <source>
        <dbReference type="Proteomes" id="UP000638353"/>
    </source>
</evidence>
<dbReference type="GO" id="GO:0005737">
    <property type="term" value="C:cytoplasm"/>
    <property type="evidence" value="ECO:0007669"/>
    <property type="project" value="TreeGrafter"/>
</dbReference>
<dbReference type="EMBL" id="BMVC01000012">
    <property type="protein sequence ID" value="GHD05939.1"/>
    <property type="molecule type" value="Genomic_DNA"/>
</dbReference>
<protein>
    <submittedName>
        <fullName evidence="2">N-acetyltransferase</fullName>
    </submittedName>
</protein>
<accession>A0A919CCL9</accession>
<dbReference type="GO" id="GO:1990189">
    <property type="term" value="F:protein N-terminal-serine acetyltransferase activity"/>
    <property type="evidence" value="ECO:0007669"/>
    <property type="project" value="TreeGrafter"/>
</dbReference>
<evidence type="ECO:0000313" key="2">
    <source>
        <dbReference type="EMBL" id="GHD05939.1"/>
    </source>
</evidence>
<dbReference type="InterPro" id="IPR016181">
    <property type="entry name" value="Acyl_CoA_acyltransferase"/>
</dbReference>
<dbReference type="PANTHER" id="PTHR43441">
    <property type="entry name" value="RIBOSOMAL-PROTEIN-SERINE ACETYLTRANSFERASE"/>
    <property type="match status" value="1"/>
</dbReference>
<evidence type="ECO:0000259" key="1">
    <source>
        <dbReference type="PROSITE" id="PS51186"/>
    </source>
</evidence>
<dbReference type="RefSeq" id="WP_189825754.1">
    <property type="nucleotide sequence ID" value="NZ_BMVC01000012.1"/>
</dbReference>
<sequence length="187" mass="21106">MFAKDLGAVEGGGKAELRPLEPWQAEEFWAHIQRGSDFIGQYVGLPDVVRDLESARALLQRYAEKAAADRGRMHGIWLDGTLVGAVTLRLFDAEARTCEVGCWLEPAGAGKGLVTRACREIIDWAVRVRGIHRVEWICDVENLPSSKVAKRLGMRRDGVLREAYFFRGVWRDEEVWSVLGPEWLEGR</sequence>
<gene>
    <name evidence="2" type="ORF">GCM10010334_57210</name>
</gene>
<dbReference type="PROSITE" id="PS51186">
    <property type="entry name" value="GNAT"/>
    <property type="match status" value="1"/>
</dbReference>
<dbReference type="SUPFAM" id="SSF55729">
    <property type="entry name" value="Acyl-CoA N-acyltransferases (Nat)"/>
    <property type="match status" value="1"/>
</dbReference>
<name>A0A919CCL9_9ACTN</name>
<organism evidence="2 3">
    <name type="scientific">Streptomyces finlayi</name>
    <dbReference type="NCBI Taxonomy" id="67296"/>
    <lineage>
        <taxon>Bacteria</taxon>
        <taxon>Bacillati</taxon>
        <taxon>Actinomycetota</taxon>
        <taxon>Actinomycetes</taxon>
        <taxon>Kitasatosporales</taxon>
        <taxon>Streptomycetaceae</taxon>
        <taxon>Streptomyces</taxon>
    </lineage>
</organism>
<reference evidence="2" key="2">
    <citation type="submission" date="2020-09" db="EMBL/GenBank/DDBJ databases">
        <authorList>
            <person name="Sun Q."/>
            <person name="Ohkuma M."/>
        </authorList>
    </citation>
    <scope>NUCLEOTIDE SEQUENCE</scope>
    <source>
        <strain evidence="2">JCM 4637</strain>
    </source>
</reference>
<dbReference type="FunFam" id="3.40.630.30:FF:000182">
    <property type="entry name" value="Putative acetyltransferase"/>
    <property type="match status" value="1"/>
</dbReference>
<reference evidence="2" key="1">
    <citation type="journal article" date="2014" name="Int. J. Syst. Evol. Microbiol.">
        <title>Complete genome sequence of Corynebacterium casei LMG S-19264T (=DSM 44701T), isolated from a smear-ripened cheese.</title>
        <authorList>
            <consortium name="US DOE Joint Genome Institute (JGI-PGF)"/>
            <person name="Walter F."/>
            <person name="Albersmeier A."/>
            <person name="Kalinowski J."/>
            <person name="Ruckert C."/>
        </authorList>
    </citation>
    <scope>NUCLEOTIDE SEQUENCE</scope>
    <source>
        <strain evidence="2">JCM 4637</strain>
    </source>
</reference>
<dbReference type="AlphaFoldDB" id="A0A919CCL9"/>
<comment type="caution">
    <text evidence="2">The sequence shown here is derived from an EMBL/GenBank/DDBJ whole genome shotgun (WGS) entry which is preliminary data.</text>
</comment>
<dbReference type="InterPro" id="IPR051908">
    <property type="entry name" value="Ribosomal_N-acetyltransferase"/>
</dbReference>
<dbReference type="Proteomes" id="UP000638353">
    <property type="component" value="Unassembled WGS sequence"/>
</dbReference>
<dbReference type="Gene3D" id="3.40.630.30">
    <property type="match status" value="1"/>
</dbReference>
<dbReference type="GO" id="GO:0008999">
    <property type="term" value="F:protein-N-terminal-alanine acetyltransferase activity"/>
    <property type="evidence" value="ECO:0007669"/>
    <property type="project" value="TreeGrafter"/>
</dbReference>
<dbReference type="InterPro" id="IPR000182">
    <property type="entry name" value="GNAT_dom"/>
</dbReference>